<evidence type="ECO:0000256" key="4">
    <source>
        <dbReference type="ARBA" id="ARBA00022806"/>
    </source>
</evidence>
<dbReference type="EC" id="3.6.4.-" evidence="9 10"/>
<comment type="subunit">
    <text evidence="9">Homohexamer. The homohexamer assembles into an open ring structure.</text>
</comment>
<dbReference type="PROSITE" id="PS51856">
    <property type="entry name" value="RHO_RNA_BD"/>
    <property type="match status" value="1"/>
</dbReference>
<dbReference type="InterPro" id="IPR003593">
    <property type="entry name" value="AAA+_ATPase"/>
</dbReference>
<keyword evidence="7 9" id="KW-0805">Transcription regulation</keyword>
<evidence type="ECO:0000256" key="7">
    <source>
        <dbReference type="ARBA" id="ARBA00023015"/>
    </source>
</evidence>
<name>A0A2U8BR43_9RICK</name>
<keyword evidence="8 9" id="KW-0804">Transcription</keyword>
<feature type="binding site" evidence="9">
    <location>
        <begin position="215"/>
        <end position="220"/>
    </location>
    <ligand>
        <name>ATP</name>
        <dbReference type="ChEBI" id="CHEBI:30616"/>
    </ligand>
</feature>
<dbReference type="SUPFAM" id="SSF50249">
    <property type="entry name" value="Nucleic acid-binding proteins"/>
    <property type="match status" value="1"/>
</dbReference>
<evidence type="ECO:0000256" key="8">
    <source>
        <dbReference type="ARBA" id="ARBA00023163"/>
    </source>
</evidence>
<evidence type="ECO:0000256" key="2">
    <source>
        <dbReference type="ARBA" id="ARBA00022741"/>
    </source>
</evidence>
<dbReference type="InterPro" id="IPR011113">
    <property type="entry name" value="Rho_RNA-bd"/>
</dbReference>
<proteinExistence type="inferred from homology"/>
<evidence type="ECO:0000313" key="13">
    <source>
        <dbReference type="EMBL" id="AWD32825.1"/>
    </source>
</evidence>
<protein>
    <recommendedName>
        <fullName evidence="9 10">Transcription termination factor Rho</fullName>
        <ecNumber evidence="9 10">3.6.4.-</ecNumber>
    </recommendedName>
    <alternativeName>
        <fullName evidence="9">ATP-dependent helicase Rho</fullName>
    </alternativeName>
</protein>
<feature type="domain" description="Rho RNA-BD" evidence="12">
    <location>
        <begin position="94"/>
        <end position="171"/>
    </location>
</feature>
<dbReference type="GO" id="GO:0016787">
    <property type="term" value="F:hydrolase activity"/>
    <property type="evidence" value="ECO:0007669"/>
    <property type="project" value="UniProtKB-KW"/>
</dbReference>
<dbReference type="InterPro" id="IPR000194">
    <property type="entry name" value="ATPase_F1/V1/A1_a/bsu_nucl-bd"/>
</dbReference>
<feature type="binding site" evidence="9">
    <location>
        <begin position="227"/>
        <end position="232"/>
    </location>
    <ligand>
        <name>ATP</name>
        <dbReference type="ChEBI" id="CHEBI:30616"/>
    </ligand>
</feature>
<evidence type="ECO:0000259" key="12">
    <source>
        <dbReference type="PROSITE" id="PS51856"/>
    </source>
</evidence>
<dbReference type="SUPFAM" id="SSF52540">
    <property type="entry name" value="P-loop containing nucleoside triphosphate hydrolases"/>
    <property type="match status" value="1"/>
</dbReference>
<comment type="similarity">
    <text evidence="9 11">Belongs to the Rho family.</text>
</comment>
<dbReference type="InterPro" id="IPR027417">
    <property type="entry name" value="P-loop_NTPase"/>
</dbReference>
<evidence type="ECO:0000256" key="10">
    <source>
        <dbReference type="NCBIfam" id="TIGR00767"/>
    </source>
</evidence>
<dbReference type="GO" id="GO:0004386">
    <property type="term" value="F:helicase activity"/>
    <property type="evidence" value="ECO:0007669"/>
    <property type="project" value="UniProtKB-UniRule"/>
</dbReference>
<dbReference type="Gene3D" id="3.40.50.300">
    <property type="entry name" value="P-loop containing nucleotide triphosphate hydrolases"/>
    <property type="match status" value="1"/>
</dbReference>
<dbReference type="InterPro" id="IPR012340">
    <property type="entry name" value="NA-bd_OB-fold"/>
</dbReference>
<reference evidence="13 14" key="1">
    <citation type="journal article" date="2018" name="Genome Biol. Evol.">
        <title>The Genome Sequence of "Candidatus Fokinia solitaria": Insights on Reductive Evolution in Rickettsiales.</title>
        <authorList>
            <person name="Floriano A.M."/>
            <person name="Castelli M."/>
            <person name="Krenek S."/>
            <person name="Berendonk T.U."/>
            <person name="Bazzocchi C."/>
            <person name="Petroni G."/>
            <person name="Sassera D."/>
        </authorList>
    </citation>
    <scope>NUCLEOTIDE SEQUENCE [LARGE SCALE GENOMIC DNA]</scope>
    <source>
        <strain evidence="13">Rio ETE_ALG 3VII</strain>
    </source>
</reference>
<dbReference type="Proteomes" id="UP000244519">
    <property type="component" value="Chromosome"/>
</dbReference>
<dbReference type="InterPro" id="IPR004665">
    <property type="entry name" value="Term_rho"/>
</dbReference>
<dbReference type="KEGG" id="fso:Fsol_00009"/>
<evidence type="ECO:0000256" key="6">
    <source>
        <dbReference type="ARBA" id="ARBA00022884"/>
    </source>
</evidence>
<dbReference type="GO" id="GO:0003723">
    <property type="term" value="F:RNA binding"/>
    <property type="evidence" value="ECO:0007669"/>
    <property type="project" value="UniProtKB-UniRule"/>
</dbReference>
<dbReference type="CDD" id="cd01128">
    <property type="entry name" value="rho_factor_C"/>
    <property type="match status" value="1"/>
</dbReference>
<comment type="function">
    <text evidence="9">Facilitates transcription termination by a mechanism that involves Rho binding to the nascent RNA, activation of Rho's RNA-dependent ATPase activity, and release of the mRNA from the DNA template.</text>
</comment>
<dbReference type="Gene3D" id="2.40.50.140">
    <property type="entry name" value="Nucleic acid-binding proteins"/>
    <property type="match status" value="1"/>
</dbReference>
<feature type="binding site" evidence="9">
    <location>
        <position position="258"/>
    </location>
    <ligand>
        <name>ATP</name>
        <dbReference type="ChEBI" id="CHEBI:30616"/>
    </ligand>
</feature>
<evidence type="ECO:0000256" key="11">
    <source>
        <dbReference type="PROSITE-ProRule" id="PRU01203"/>
    </source>
</evidence>
<dbReference type="NCBIfam" id="NF006886">
    <property type="entry name" value="PRK09376.1"/>
    <property type="match status" value="1"/>
</dbReference>
<dbReference type="AlphaFoldDB" id="A0A2U8BR43"/>
<keyword evidence="5 9" id="KW-0067">ATP-binding</keyword>
<keyword evidence="14" id="KW-1185">Reference proteome</keyword>
<keyword evidence="2 9" id="KW-0547">Nucleotide-binding</keyword>
<dbReference type="SMART" id="SM00382">
    <property type="entry name" value="AAA"/>
    <property type="match status" value="1"/>
</dbReference>
<dbReference type="PANTHER" id="PTHR46425">
    <property type="entry name" value="TRANSCRIPTION TERMINATION FACTOR RHO"/>
    <property type="match status" value="1"/>
</dbReference>
<dbReference type="GO" id="GO:0008186">
    <property type="term" value="F:ATP-dependent activity, acting on RNA"/>
    <property type="evidence" value="ECO:0007669"/>
    <property type="project" value="UniProtKB-UniRule"/>
</dbReference>
<comment type="caution">
    <text evidence="9">Lacks conserved residue(s) required for the propagation of feature annotation.</text>
</comment>
<organism evidence="13 14">
    <name type="scientific">Candidatus Fokinia solitaria</name>
    <dbReference type="NCBI Taxonomy" id="1802984"/>
    <lineage>
        <taxon>Bacteria</taxon>
        <taxon>Pseudomonadati</taxon>
        <taxon>Pseudomonadota</taxon>
        <taxon>Alphaproteobacteria</taxon>
        <taxon>Rickettsiales</taxon>
        <taxon>Candidatus Midichloriaceae</taxon>
        <taxon>Candidatus Fokinia</taxon>
    </lineage>
</organism>
<gene>
    <name evidence="9" type="primary">rho</name>
    <name evidence="13" type="ORF">Fsol_00009</name>
</gene>
<dbReference type="PANTHER" id="PTHR46425:SF1">
    <property type="entry name" value="TRANSCRIPTION TERMINATION FACTOR RHO"/>
    <property type="match status" value="1"/>
</dbReference>
<sequence length="468" mass="53125">MKNENKKMESTSSARVVKHRFARRKENEKVKIERDDHNASDYEYKDGAETYWINDIRAMDESQLSDLQIKIERFDRKSDEIVYIVNSLIERGAKVLACGLLDVIGEGFGFLRGCGNFSWVKNFEEIYVPSNYIKRYSLRSGDMIVGVVKSPKRGENKNFSLANIEKVNDIPVAELKRRVNFDDLIPVYPDTRIDMSDIEGDDLSCRIVDMISPIGFGQRALVVAPPKTGKTILMQNIINAISKKYHKCVVMVLLIGERPEEVTEMERFVKGEVYSSTFDEPSQNYVNLAEMVLDRAKRLVEMGRDVVIMLDSITRLARAYNEVAPSSGRVLSGGVDSGALYRPKRFFGAARNIEDGGSLTIIGTTLVDTGSKMDDVIFEEFKGTGNSEIVLSRRLADKRIFPAMDIFKSGTRKEELLIDAQSLKKIWVLRKILSDMNPEEVIELLRERMKNTSGNAEFFANMITNKMQ</sequence>
<dbReference type="InterPro" id="IPR041703">
    <property type="entry name" value="Rho_factor_ATP-bd"/>
</dbReference>
<keyword evidence="6 9" id="KW-0694">RNA-binding</keyword>
<dbReference type="NCBIfam" id="TIGR00767">
    <property type="entry name" value="rho"/>
    <property type="match status" value="1"/>
</dbReference>
<keyword evidence="3 9" id="KW-0378">Hydrolase</keyword>
<dbReference type="GO" id="GO:0005524">
    <property type="term" value="F:ATP binding"/>
    <property type="evidence" value="ECO:0007669"/>
    <property type="project" value="UniProtKB-UniRule"/>
</dbReference>
<evidence type="ECO:0000313" key="14">
    <source>
        <dbReference type="Proteomes" id="UP000244519"/>
    </source>
</evidence>
<evidence type="ECO:0000256" key="9">
    <source>
        <dbReference type="HAMAP-Rule" id="MF_01884"/>
    </source>
</evidence>
<accession>A0A2U8BR43</accession>
<dbReference type="Pfam" id="PF07497">
    <property type="entry name" value="Rho_RNA_bind"/>
    <property type="match status" value="1"/>
</dbReference>
<dbReference type="EMBL" id="CP025989">
    <property type="protein sequence ID" value="AWD32825.1"/>
    <property type="molecule type" value="Genomic_DNA"/>
</dbReference>
<evidence type="ECO:0000256" key="1">
    <source>
        <dbReference type="ARBA" id="ARBA00022472"/>
    </source>
</evidence>
<dbReference type="Pfam" id="PF00006">
    <property type="entry name" value="ATP-synt_ab"/>
    <property type="match status" value="1"/>
</dbReference>
<evidence type="ECO:0000256" key="5">
    <source>
        <dbReference type="ARBA" id="ARBA00022840"/>
    </source>
</evidence>
<dbReference type="GO" id="GO:0006353">
    <property type="term" value="P:DNA-templated transcription termination"/>
    <property type="evidence" value="ECO:0007669"/>
    <property type="project" value="UniProtKB-UniRule"/>
</dbReference>
<dbReference type="HAMAP" id="MF_01884">
    <property type="entry name" value="Rho"/>
    <property type="match status" value="1"/>
</dbReference>
<keyword evidence="4 9" id="KW-0347">Helicase</keyword>
<evidence type="ECO:0000256" key="3">
    <source>
        <dbReference type="ARBA" id="ARBA00022801"/>
    </source>
</evidence>
<keyword evidence="1 9" id="KW-0806">Transcription termination</keyword>